<evidence type="ECO:0000313" key="4">
    <source>
        <dbReference type="Proteomes" id="UP000319103"/>
    </source>
</evidence>
<proteinExistence type="predicted"/>
<dbReference type="Gene3D" id="1.10.10.2840">
    <property type="entry name" value="PucR C-terminal helix-turn-helix domain"/>
    <property type="match status" value="2"/>
</dbReference>
<dbReference type="InterPro" id="IPR042070">
    <property type="entry name" value="PucR_C-HTH_sf"/>
</dbReference>
<dbReference type="EMBL" id="VIGB01000003">
    <property type="protein sequence ID" value="TQF06106.1"/>
    <property type="molecule type" value="Genomic_DNA"/>
</dbReference>
<gene>
    <name evidence="3" type="ORF">E6W39_32660</name>
</gene>
<comment type="caution">
    <text evidence="3">The sequence shown here is derived from an EMBL/GenBank/DDBJ whole genome shotgun (WGS) entry which is preliminary data.</text>
</comment>
<dbReference type="InterPro" id="IPR025736">
    <property type="entry name" value="PucR_C-HTH_dom"/>
</dbReference>
<dbReference type="PANTHER" id="PTHR33744:SF1">
    <property type="entry name" value="DNA-BINDING TRANSCRIPTIONAL ACTIVATOR ADER"/>
    <property type="match status" value="1"/>
</dbReference>
<protein>
    <recommendedName>
        <fullName evidence="2">PucR C-terminal helix-turn-helix domain-containing protein</fullName>
    </recommendedName>
</protein>
<feature type="domain" description="PucR C-terminal helix-turn-helix" evidence="2">
    <location>
        <begin position="368"/>
        <end position="425"/>
    </location>
</feature>
<feature type="region of interest" description="Disordered" evidence="1">
    <location>
        <begin position="1"/>
        <end position="22"/>
    </location>
</feature>
<evidence type="ECO:0000313" key="3">
    <source>
        <dbReference type="EMBL" id="TQF06106.1"/>
    </source>
</evidence>
<dbReference type="Pfam" id="PF13556">
    <property type="entry name" value="HTH_30"/>
    <property type="match status" value="2"/>
</dbReference>
<evidence type="ECO:0000256" key="1">
    <source>
        <dbReference type="SAM" id="MobiDB-lite"/>
    </source>
</evidence>
<accession>A0A540WAS8</accession>
<sequence length="435" mass="46889">MGRLLNGAPLPPTPAAPATPDPTVRLFPIGGRHPDAVLALRRKEPLTALDVRLITHTETVLARLLAARESAAERATLHQVSASLRVAAFQLLMGGQITLARRIASPLLPGVLVHERARVYLVDCTTTDRNVTARVLAGSLAGRALLARCPAYDTHLVVLAPLPLDASLDEQGWCPTGLALRGVVEPRPDHHLGGSTTVDLAQTADAYREAFNALTVARNLPHRHALYQAQTQLAQLVGEPAAGWAERLLGPVLELPRNQRDEVIETTRLALAFSHAQTGKILDVHRNTVARRIERGVGLLGLDWGSFQDRALLDLALQLLTEATGASEATDQRSAGRRVGLPEILSSEAARAWAQAFLAPLAEDRRPLLRTLAGWVAAGANARDTQTALGLHQQTVLDHLRTAERLLQRELTVGRSGAYELAWALWISGAAALPR</sequence>
<feature type="domain" description="PucR C-terminal helix-turn-helix" evidence="2">
    <location>
        <begin position="272"/>
        <end position="318"/>
    </location>
</feature>
<dbReference type="OrthoDB" id="3866899at2"/>
<dbReference type="Proteomes" id="UP000319103">
    <property type="component" value="Unassembled WGS sequence"/>
</dbReference>
<keyword evidence="4" id="KW-1185">Reference proteome</keyword>
<dbReference type="InterPro" id="IPR051448">
    <property type="entry name" value="CdaR-like_regulators"/>
</dbReference>
<organism evidence="3 4">
    <name type="scientific">Kitasatospora acidiphila</name>
    <dbReference type="NCBI Taxonomy" id="2567942"/>
    <lineage>
        <taxon>Bacteria</taxon>
        <taxon>Bacillati</taxon>
        <taxon>Actinomycetota</taxon>
        <taxon>Actinomycetes</taxon>
        <taxon>Kitasatosporales</taxon>
        <taxon>Streptomycetaceae</taxon>
        <taxon>Kitasatospora</taxon>
    </lineage>
</organism>
<feature type="compositionally biased region" description="Pro residues" evidence="1">
    <location>
        <begin position="9"/>
        <end position="20"/>
    </location>
</feature>
<name>A0A540WAS8_9ACTN</name>
<reference evidence="3 4" key="1">
    <citation type="submission" date="2019-06" db="EMBL/GenBank/DDBJ databases">
        <title>Description of Kitasatospora acidophila sp. nov. isolated from pine grove soil, and reclassification of Streptomyces novaecaesareae to Kitasatospora novaeceasareae comb. nov.</title>
        <authorList>
            <person name="Kim M.J."/>
        </authorList>
    </citation>
    <scope>NUCLEOTIDE SEQUENCE [LARGE SCALE GENOMIC DNA]</scope>
    <source>
        <strain evidence="3 4">MMS16-CNU292</strain>
    </source>
</reference>
<dbReference type="RefSeq" id="WP_141636553.1">
    <property type="nucleotide sequence ID" value="NZ_VIGB01000003.1"/>
</dbReference>
<dbReference type="PANTHER" id="PTHR33744">
    <property type="entry name" value="CARBOHYDRATE DIACID REGULATOR"/>
    <property type="match status" value="1"/>
</dbReference>
<dbReference type="AlphaFoldDB" id="A0A540WAS8"/>
<evidence type="ECO:0000259" key="2">
    <source>
        <dbReference type="Pfam" id="PF13556"/>
    </source>
</evidence>